<evidence type="ECO:0000256" key="1">
    <source>
        <dbReference type="ARBA" id="ARBA00004651"/>
    </source>
</evidence>
<evidence type="ECO:0000256" key="6">
    <source>
        <dbReference type="ARBA" id="ARBA00023136"/>
    </source>
</evidence>
<keyword evidence="6 7" id="KW-0472">Membrane</keyword>
<feature type="transmembrane region" description="Helical" evidence="7">
    <location>
        <begin position="111"/>
        <end position="130"/>
    </location>
</feature>
<evidence type="ECO:0000313" key="10">
    <source>
        <dbReference type="Proteomes" id="UP001527882"/>
    </source>
</evidence>
<evidence type="ECO:0000256" key="2">
    <source>
        <dbReference type="ARBA" id="ARBA00022448"/>
    </source>
</evidence>
<dbReference type="PROSITE" id="PS50928">
    <property type="entry name" value="ABC_TM1"/>
    <property type="match status" value="1"/>
</dbReference>
<evidence type="ECO:0000256" key="3">
    <source>
        <dbReference type="ARBA" id="ARBA00022475"/>
    </source>
</evidence>
<gene>
    <name evidence="9" type="ORF">O9H85_27665</name>
</gene>
<dbReference type="RefSeq" id="WP_269884642.1">
    <property type="nucleotide sequence ID" value="NZ_JAQAGZ010000021.1"/>
</dbReference>
<keyword evidence="10" id="KW-1185">Reference proteome</keyword>
<dbReference type="InterPro" id="IPR035906">
    <property type="entry name" value="MetI-like_sf"/>
</dbReference>
<keyword evidence="5 7" id="KW-1133">Transmembrane helix</keyword>
<feature type="transmembrane region" description="Helical" evidence="7">
    <location>
        <begin position="20"/>
        <end position="38"/>
    </location>
</feature>
<evidence type="ECO:0000259" key="8">
    <source>
        <dbReference type="PROSITE" id="PS50928"/>
    </source>
</evidence>
<dbReference type="CDD" id="cd06261">
    <property type="entry name" value="TM_PBP2"/>
    <property type="match status" value="1"/>
</dbReference>
<dbReference type="PANTHER" id="PTHR32243:SF24">
    <property type="entry name" value="DIACETYLCHITOBIOSE UPTAKE SYSTEM PERMEASE PROTEIN NGCG"/>
    <property type="match status" value="1"/>
</dbReference>
<dbReference type="PANTHER" id="PTHR32243">
    <property type="entry name" value="MALTOSE TRANSPORT SYSTEM PERMEASE-RELATED"/>
    <property type="match status" value="1"/>
</dbReference>
<comment type="subcellular location">
    <subcellularLocation>
        <location evidence="1 7">Cell membrane</location>
        <topology evidence="1 7">Multi-pass membrane protein</topology>
    </subcellularLocation>
</comment>
<evidence type="ECO:0000313" key="9">
    <source>
        <dbReference type="EMBL" id="MCZ8516112.1"/>
    </source>
</evidence>
<reference evidence="9 10" key="1">
    <citation type="submission" date="2022-12" db="EMBL/GenBank/DDBJ databases">
        <title>Draft genome sequence of Paenibacillus sp. dW9.</title>
        <authorList>
            <person name="Choi E.-W."/>
            <person name="Kim D.-U."/>
        </authorList>
    </citation>
    <scope>NUCLEOTIDE SEQUENCE [LARGE SCALE GENOMIC DNA]</scope>
    <source>
        <strain evidence="10">dW9</strain>
    </source>
</reference>
<comment type="caution">
    <text evidence="9">The sequence shown here is derived from an EMBL/GenBank/DDBJ whole genome shotgun (WGS) entry which is preliminary data.</text>
</comment>
<dbReference type="SUPFAM" id="SSF161098">
    <property type="entry name" value="MetI-like"/>
    <property type="match status" value="1"/>
</dbReference>
<name>A0ABT4QH43_9BACL</name>
<feature type="domain" description="ABC transmembrane type-1" evidence="8">
    <location>
        <begin position="76"/>
        <end position="267"/>
    </location>
</feature>
<evidence type="ECO:0000256" key="4">
    <source>
        <dbReference type="ARBA" id="ARBA00022692"/>
    </source>
</evidence>
<proteinExistence type="inferred from homology"/>
<feature type="transmembrane region" description="Helical" evidence="7">
    <location>
        <begin position="145"/>
        <end position="166"/>
    </location>
</feature>
<dbReference type="EMBL" id="JAQAGZ010000021">
    <property type="protein sequence ID" value="MCZ8516112.1"/>
    <property type="molecule type" value="Genomic_DNA"/>
</dbReference>
<evidence type="ECO:0000256" key="7">
    <source>
        <dbReference type="RuleBase" id="RU363032"/>
    </source>
</evidence>
<feature type="transmembrane region" description="Helical" evidence="7">
    <location>
        <begin position="200"/>
        <end position="223"/>
    </location>
</feature>
<feature type="transmembrane region" description="Helical" evidence="7">
    <location>
        <begin position="75"/>
        <end position="99"/>
    </location>
</feature>
<keyword evidence="3" id="KW-1003">Cell membrane</keyword>
<keyword evidence="4 7" id="KW-0812">Transmembrane</keyword>
<keyword evidence="2 7" id="KW-0813">Transport</keyword>
<dbReference type="Pfam" id="PF00528">
    <property type="entry name" value="BPD_transp_1"/>
    <property type="match status" value="1"/>
</dbReference>
<protein>
    <submittedName>
        <fullName evidence="9">Carbohydrate ABC transporter permease</fullName>
    </submittedName>
</protein>
<dbReference type="InterPro" id="IPR050901">
    <property type="entry name" value="BP-dep_ABC_trans_perm"/>
</dbReference>
<dbReference type="Gene3D" id="1.10.3720.10">
    <property type="entry name" value="MetI-like"/>
    <property type="match status" value="1"/>
</dbReference>
<accession>A0ABT4QH43</accession>
<evidence type="ECO:0000256" key="5">
    <source>
        <dbReference type="ARBA" id="ARBA00022989"/>
    </source>
</evidence>
<comment type="similarity">
    <text evidence="7">Belongs to the binding-protein-dependent transport system permease family.</text>
</comment>
<organism evidence="9 10">
    <name type="scientific">Paenibacillus gyeongsangnamensis</name>
    <dbReference type="NCBI Taxonomy" id="3388067"/>
    <lineage>
        <taxon>Bacteria</taxon>
        <taxon>Bacillati</taxon>
        <taxon>Bacillota</taxon>
        <taxon>Bacilli</taxon>
        <taxon>Bacillales</taxon>
        <taxon>Paenibacillaceae</taxon>
        <taxon>Paenibacillus</taxon>
    </lineage>
</organism>
<sequence>MISQRGAILKRRTLNTGKYLILLLYSVVTIFPLLWTFSNSFRTNDEIFSKFAIVPESFSYVTNYEMIFSTSIPLAFYNSLTITLLSLFIMLVCAIPAAYLLSQYRFKYAQLIYLFFVIGIIVPRLSILIAEFKNYQMFGFFGKQYPITLCYATFELSIAIFLLVGFMQSIPPSLIESAKIDGANSFDILMKVVMPISRNGIVTVIILAFVSIWNEYAYAMVMIPNIKFRTLTILLASAKNEFFVEYGMMSAGVVVAVVPMIIVYSFLQDKIISGMVAGAVKG</sequence>
<dbReference type="Proteomes" id="UP001527882">
    <property type="component" value="Unassembled WGS sequence"/>
</dbReference>
<feature type="transmembrane region" description="Helical" evidence="7">
    <location>
        <begin position="243"/>
        <end position="267"/>
    </location>
</feature>
<dbReference type="InterPro" id="IPR000515">
    <property type="entry name" value="MetI-like"/>
</dbReference>